<protein>
    <submittedName>
        <fullName evidence="1">Uncharacterized protein</fullName>
    </submittedName>
</protein>
<comment type="caution">
    <text evidence="1">The sequence shown here is derived from an EMBL/GenBank/DDBJ whole genome shotgun (WGS) entry which is preliminary data.</text>
</comment>
<dbReference type="EMBL" id="MGGE01000044">
    <property type="protein sequence ID" value="OGM20346.1"/>
    <property type="molecule type" value="Genomic_DNA"/>
</dbReference>
<accession>A0A1F7XZB1</accession>
<reference evidence="1 2" key="1">
    <citation type="journal article" date="2016" name="Nat. Commun.">
        <title>Thousands of microbial genomes shed light on interconnected biogeochemical processes in an aquifer system.</title>
        <authorList>
            <person name="Anantharaman K."/>
            <person name="Brown C.T."/>
            <person name="Hug L.A."/>
            <person name="Sharon I."/>
            <person name="Castelle C.J."/>
            <person name="Probst A.J."/>
            <person name="Thomas B.C."/>
            <person name="Singh A."/>
            <person name="Wilkins M.J."/>
            <person name="Karaoz U."/>
            <person name="Brodie E.L."/>
            <person name="Williams K.H."/>
            <person name="Hubbard S.S."/>
            <person name="Banfield J.F."/>
        </authorList>
    </citation>
    <scope>NUCLEOTIDE SEQUENCE [LARGE SCALE GENOMIC DNA]</scope>
</reference>
<dbReference type="Proteomes" id="UP000178419">
    <property type="component" value="Unassembled WGS sequence"/>
</dbReference>
<evidence type="ECO:0000313" key="2">
    <source>
        <dbReference type="Proteomes" id="UP000178419"/>
    </source>
</evidence>
<name>A0A1F7XZB1_9BACT</name>
<sequence>MSVHICFKKKFPAIFWYLVEKFFAKNAPTNYPETLLIWVQKIREGTLSMYTIDEIVYIL</sequence>
<gene>
    <name evidence="1" type="ORF">A2714_04855</name>
</gene>
<dbReference type="AlphaFoldDB" id="A0A1F7XZB1"/>
<evidence type="ECO:0000313" key="1">
    <source>
        <dbReference type="EMBL" id="OGM20346.1"/>
    </source>
</evidence>
<proteinExistence type="predicted"/>
<organism evidence="1 2">
    <name type="scientific">Candidatus Woesebacteria bacterium RIFCSPHIGHO2_01_FULL_38_9</name>
    <dbReference type="NCBI Taxonomy" id="1802492"/>
    <lineage>
        <taxon>Bacteria</taxon>
        <taxon>Candidatus Woeseibacteriota</taxon>
    </lineage>
</organism>